<feature type="transmembrane region" description="Helical" evidence="17">
    <location>
        <begin position="87"/>
        <end position="106"/>
    </location>
</feature>
<dbReference type="InterPro" id="IPR003918">
    <property type="entry name" value="NADH_UbQ_OxRdtase"/>
</dbReference>
<dbReference type="RefSeq" id="YP_010585921.1">
    <property type="nucleotide sequence ID" value="NC_069235.1"/>
</dbReference>
<comment type="function">
    <text evidence="17">Core subunit of the mitochondrial membrane respiratory chain NADH dehydrogenase (Complex I) which catalyzes electron transfer from NADH through the respiratory chain, using ubiquinone as an electron acceptor. Essential for the catalytic activity and assembly of complex I.</text>
</comment>
<feature type="transmembrane region" description="Helical" evidence="17">
    <location>
        <begin position="181"/>
        <end position="204"/>
    </location>
</feature>
<evidence type="ECO:0000259" key="19">
    <source>
        <dbReference type="Pfam" id="PF01059"/>
    </source>
</evidence>
<evidence type="ECO:0000256" key="5">
    <source>
        <dbReference type="ARBA" id="ARBA00021006"/>
    </source>
</evidence>
<feature type="transmembrane region" description="Helical" evidence="17">
    <location>
        <begin position="248"/>
        <end position="266"/>
    </location>
</feature>
<dbReference type="GeneID" id="77424721"/>
<evidence type="ECO:0000256" key="3">
    <source>
        <dbReference type="ARBA" id="ARBA00009025"/>
    </source>
</evidence>
<dbReference type="CTD" id="4538"/>
<feature type="domain" description="NADH:quinone oxidoreductase/Mrp antiporter transmembrane" evidence="18">
    <location>
        <begin position="106"/>
        <end position="390"/>
    </location>
</feature>
<feature type="transmembrane region" description="Helical" evidence="17">
    <location>
        <begin position="29"/>
        <end position="50"/>
    </location>
</feature>
<keyword evidence="6 17" id="KW-0813">Transport</keyword>
<dbReference type="AlphaFoldDB" id="A0A9E8LP98"/>
<comment type="function">
    <text evidence="1">Core subunit of the mitochondrial membrane respiratory chain NADH dehydrogenase (Complex I) that is believed to belong to the minimal assembly required for catalysis. Complex I functions in the transfer of electrons from NADH to the respiratory chain. The immediate electron acceptor for the enzyme is believed to be ubiquinone.</text>
</comment>
<evidence type="ECO:0000259" key="18">
    <source>
        <dbReference type="Pfam" id="PF00361"/>
    </source>
</evidence>
<evidence type="ECO:0000256" key="2">
    <source>
        <dbReference type="ARBA" id="ARBA00004225"/>
    </source>
</evidence>
<dbReference type="GO" id="GO:0042773">
    <property type="term" value="P:ATP synthesis coupled electron transport"/>
    <property type="evidence" value="ECO:0007669"/>
    <property type="project" value="InterPro"/>
</dbReference>
<comment type="similarity">
    <text evidence="3 17">Belongs to the complex I subunit 4 family.</text>
</comment>
<feature type="domain" description="NADH:ubiquinone oxidoreductase chain 4 N-terminal" evidence="19">
    <location>
        <begin position="1"/>
        <end position="103"/>
    </location>
</feature>
<feature type="transmembrane region" description="Helical" evidence="17">
    <location>
        <begin position="143"/>
        <end position="161"/>
    </location>
</feature>
<protein>
    <recommendedName>
        <fullName evidence="5 17">NADH-ubiquinone oxidoreductase chain 4</fullName>
        <ecNumber evidence="4 17">7.1.1.2</ecNumber>
    </recommendedName>
</protein>
<dbReference type="GO" id="GO:0003954">
    <property type="term" value="F:NADH dehydrogenase activity"/>
    <property type="evidence" value="ECO:0007669"/>
    <property type="project" value="TreeGrafter"/>
</dbReference>
<dbReference type="GO" id="GO:0008137">
    <property type="term" value="F:NADH dehydrogenase (ubiquinone) activity"/>
    <property type="evidence" value="ECO:0007669"/>
    <property type="project" value="UniProtKB-UniRule"/>
</dbReference>
<evidence type="ECO:0000256" key="6">
    <source>
        <dbReference type="ARBA" id="ARBA00022448"/>
    </source>
</evidence>
<comment type="catalytic activity">
    <reaction evidence="16 17">
        <text>a ubiquinone + NADH + 5 H(+)(in) = a ubiquinol + NAD(+) + 4 H(+)(out)</text>
        <dbReference type="Rhea" id="RHEA:29091"/>
        <dbReference type="Rhea" id="RHEA-COMP:9565"/>
        <dbReference type="Rhea" id="RHEA-COMP:9566"/>
        <dbReference type="ChEBI" id="CHEBI:15378"/>
        <dbReference type="ChEBI" id="CHEBI:16389"/>
        <dbReference type="ChEBI" id="CHEBI:17976"/>
        <dbReference type="ChEBI" id="CHEBI:57540"/>
        <dbReference type="ChEBI" id="CHEBI:57945"/>
        <dbReference type="EC" id="7.1.1.2"/>
    </reaction>
</comment>
<keyword evidence="13 17" id="KW-0830">Ubiquinone</keyword>
<dbReference type="PANTHER" id="PTHR43507">
    <property type="entry name" value="NADH-UBIQUINONE OXIDOREDUCTASE CHAIN 4"/>
    <property type="match status" value="1"/>
</dbReference>
<evidence type="ECO:0000256" key="7">
    <source>
        <dbReference type="ARBA" id="ARBA00022660"/>
    </source>
</evidence>
<keyword evidence="14 17" id="KW-0496">Mitochondrion</keyword>
<evidence type="ECO:0000256" key="11">
    <source>
        <dbReference type="ARBA" id="ARBA00022989"/>
    </source>
</evidence>
<keyword evidence="10 17" id="KW-0249">Electron transport</keyword>
<dbReference type="EMBL" id="OL677992">
    <property type="protein sequence ID" value="UZZ43644.1"/>
    <property type="molecule type" value="Genomic_DNA"/>
</dbReference>
<dbReference type="GO" id="GO:0048039">
    <property type="term" value="F:ubiquinone binding"/>
    <property type="evidence" value="ECO:0007669"/>
    <property type="project" value="TreeGrafter"/>
</dbReference>
<evidence type="ECO:0000256" key="1">
    <source>
        <dbReference type="ARBA" id="ARBA00003257"/>
    </source>
</evidence>
<evidence type="ECO:0000256" key="8">
    <source>
        <dbReference type="ARBA" id="ARBA00022692"/>
    </source>
</evidence>
<dbReference type="EC" id="7.1.1.2" evidence="4 17"/>
<keyword evidence="12 17" id="KW-0520">NAD</keyword>
<keyword evidence="11 17" id="KW-1133">Transmembrane helix</keyword>
<dbReference type="Pfam" id="PF00361">
    <property type="entry name" value="Proton_antipo_M"/>
    <property type="match status" value="1"/>
</dbReference>
<accession>A0A9E8LP98</accession>
<dbReference type="PRINTS" id="PR01437">
    <property type="entry name" value="NUOXDRDTASE4"/>
</dbReference>
<evidence type="ECO:0000256" key="17">
    <source>
        <dbReference type="RuleBase" id="RU003297"/>
    </source>
</evidence>
<proteinExistence type="inferred from homology"/>
<comment type="subcellular location">
    <subcellularLocation>
        <location evidence="2 17">Mitochondrion membrane</location>
        <topology evidence="2 17">Multi-pass membrane protein</topology>
    </subcellularLocation>
</comment>
<dbReference type="GO" id="GO:0031966">
    <property type="term" value="C:mitochondrial membrane"/>
    <property type="evidence" value="ECO:0007669"/>
    <property type="project" value="UniProtKB-SubCell"/>
</dbReference>
<evidence type="ECO:0000313" key="20">
    <source>
        <dbReference type="EMBL" id="UZZ43644.1"/>
    </source>
</evidence>
<evidence type="ECO:0000256" key="4">
    <source>
        <dbReference type="ARBA" id="ARBA00012944"/>
    </source>
</evidence>
<keyword evidence="15 17" id="KW-0472">Membrane</keyword>
<reference evidence="20" key="1">
    <citation type="submission" date="2021-11" db="EMBL/GenBank/DDBJ databases">
        <authorList>
            <person name="Ge X.-Y."/>
            <person name="Peng L."/>
            <person name="Sun C.-H."/>
            <person name="Wang B.-X."/>
        </authorList>
    </citation>
    <scope>NUCLEOTIDE SEQUENCE</scope>
</reference>
<keyword evidence="8 17" id="KW-0812">Transmembrane</keyword>
<name>A0A9E8LP98_9NEOP</name>
<feature type="transmembrane region" description="Helical" evidence="17">
    <location>
        <begin position="330"/>
        <end position="349"/>
    </location>
</feature>
<organism evidence="20">
    <name type="scientific">Lepidostoma longipilosum</name>
    <dbReference type="NCBI Taxonomy" id="2904889"/>
    <lineage>
        <taxon>Eukaryota</taxon>
        <taxon>Metazoa</taxon>
        <taxon>Ecdysozoa</taxon>
        <taxon>Arthropoda</taxon>
        <taxon>Hexapoda</taxon>
        <taxon>Insecta</taxon>
        <taxon>Pterygota</taxon>
        <taxon>Neoptera</taxon>
        <taxon>Endopterygota</taxon>
        <taxon>Trichoptera</taxon>
        <taxon>Integripalpia</taxon>
        <taxon>Plenitentoria</taxon>
        <taxon>Phryganeoidea</taxon>
        <taxon>Lepidostomatidae</taxon>
        <taxon>Lepidostomatinae</taxon>
        <taxon>Lepidostoma</taxon>
    </lineage>
</organism>
<evidence type="ECO:0000256" key="16">
    <source>
        <dbReference type="ARBA" id="ARBA00049551"/>
    </source>
</evidence>
<feature type="transmembrane region" description="Helical" evidence="17">
    <location>
        <begin position="273"/>
        <end position="292"/>
    </location>
</feature>
<evidence type="ECO:0000256" key="13">
    <source>
        <dbReference type="ARBA" id="ARBA00023075"/>
    </source>
</evidence>
<geneLocation type="mitochondrion" evidence="20"/>
<reference evidence="20" key="2">
    <citation type="journal article" date="2022" name="Syst. Entomol.">
        <title>Massive gene rearrangements of mitochondrial genomes and implications for the phylogeny of Trichoptera (Insecta).</title>
        <authorList>
            <person name="Ge X."/>
            <person name="Peng L."/>
            <person name="Vogler A.P."/>
            <person name="Morse J.C."/>
            <person name="Yang L."/>
            <person name="Sun C."/>
            <person name="Wang B."/>
        </authorList>
    </citation>
    <scope>NUCLEOTIDE SEQUENCE</scope>
</reference>
<sequence>MMSLILAVFFTLCLCFFKNLYWMSQMMIYLLVFMFMMYYPTSFYCSNLSYMFGVDLISYFLIFLSIWISGLMILASMKLMNFKISEFFFLFNILILLFLLICTFSSLNLFLFYLFFEGSLIPVLFLIMGWGGQPERIQAGLYLLFYTLFVSLPMLLGIFYLDFKYYSLMIYLMKFGSLNFSVMYLVMMLSFLVKIPMFFVHLWLPKAHVEAPVSGSMILAGIMLKLGGYGIMRVLIFMENLNMKFNYYLISVSLLGALYVSLMCFFQIDLKSLIAYSSVVHMGMMLGGLLTLTNWGFSGGLIMMIGHGLCSSGLFCLVNLNYERLNSRNLFINKGLLNLMPSLSLWWFMFLSSNMAAPPSLNLLGEICLLISLLSWSIILMGLLAFLSFFSAGYSLYLFSFMQHGKFINQMNNFYSGECREYLLLLLHWVPLNMLILKMDFFY</sequence>
<evidence type="ECO:0000256" key="14">
    <source>
        <dbReference type="ARBA" id="ARBA00023128"/>
    </source>
</evidence>
<evidence type="ECO:0000256" key="12">
    <source>
        <dbReference type="ARBA" id="ARBA00023027"/>
    </source>
</evidence>
<feature type="transmembrane region" description="Helical" evidence="17">
    <location>
        <begin position="56"/>
        <end position="75"/>
    </location>
</feature>
<evidence type="ECO:0000256" key="9">
    <source>
        <dbReference type="ARBA" id="ARBA00022967"/>
    </source>
</evidence>
<dbReference type="InterPro" id="IPR001750">
    <property type="entry name" value="ND/Mrp_TM"/>
</dbReference>
<feature type="transmembrane region" description="Helical" evidence="17">
    <location>
        <begin position="369"/>
        <end position="401"/>
    </location>
</feature>
<evidence type="ECO:0000256" key="15">
    <source>
        <dbReference type="ARBA" id="ARBA00023136"/>
    </source>
</evidence>
<dbReference type="PANTHER" id="PTHR43507:SF20">
    <property type="entry name" value="NADH-UBIQUINONE OXIDOREDUCTASE CHAIN 4"/>
    <property type="match status" value="1"/>
</dbReference>
<keyword evidence="9" id="KW-1278">Translocase</keyword>
<feature type="transmembrane region" description="Helical" evidence="17">
    <location>
        <begin position="298"/>
        <end position="318"/>
    </location>
</feature>
<dbReference type="GO" id="GO:0015990">
    <property type="term" value="P:electron transport coupled proton transport"/>
    <property type="evidence" value="ECO:0007669"/>
    <property type="project" value="TreeGrafter"/>
</dbReference>
<feature type="transmembrane region" description="Helical" evidence="17">
    <location>
        <begin position="112"/>
        <end position="131"/>
    </location>
</feature>
<evidence type="ECO:0000256" key="10">
    <source>
        <dbReference type="ARBA" id="ARBA00022982"/>
    </source>
</evidence>
<keyword evidence="7 17" id="KW-0679">Respiratory chain</keyword>
<feature type="transmembrane region" description="Helical" evidence="17">
    <location>
        <begin position="6"/>
        <end position="22"/>
    </location>
</feature>
<dbReference type="InterPro" id="IPR000260">
    <property type="entry name" value="NADH4_N"/>
</dbReference>
<feature type="transmembrane region" description="Helical" evidence="17">
    <location>
        <begin position="216"/>
        <end position="236"/>
    </location>
</feature>
<gene>
    <name evidence="20" type="primary">ND4</name>
</gene>
<dbReference type="Pfam" id="PF01059">
    <property type="entry name" value="Oxidored_q5_N"/>
    <property type="match status" value="1"/>
</dbReference>